<dbReference type="PATRIC" id="fig|68223.7.peg.3218"/>
<sequence>MRRFGEKLSPRLVPILVNMSRRRIVRIERAIAGVDGYRKRAKVFSPYDALGAICATVPEYDRRWDPERKAWEVHDEHVQPLKDVFEAEGYEVRVTGSNLYRGSVK</sequence>
<protein>
    <submittedName>
        <fullName evidence="1">Uncharacterized protein</fullName>
    </submittedName>
</protein>
<proteinExistence type="predicted"/>
<dbReference type="EMBL" id="JZWV01000119">
    <property type="protein sequence ID" value="KJY37096.1"/>
    <property type="molecule type" value="Genomic_DNA"/>
</dbReference>
<keyword evidence="2" id="KW-1185">Reference proteome</keyword>
<reference evidence="1 2" key="1">
    <citation type="submission" date="2015-02" db="EMBL/GenBank/DDBJ databases">
        <authorList>
            <person name="Ju K.-S."/>
            <person name="Doroghazi J.R."/>
            <person name="Metcalf W."/>
        </authorList>
    </citation>
    <scope>NUCLEOTIDE SEQUENCE [LARGE SCALE GENOMIC DNA]</scope>
    <source>
        <strain evidence="1 2">NRRL ISP-5550</strain>
    </source>
</reference>
<dbReference type="AlphaFoldDB" id="A0A0F4JVU9"/>
<evidence type="ECO:0000313" key="1">
    <source>
        <dbReference type="EMBL" id="KJY37096.1"/>
    </source>
</evidence>
<organism evidence="1 2">
    <name type="scientific">Streptomyces katrae</name>
    <dbReference type="NCBI Taxonomy" id="68223"/>
    <lineage>
        <taxon>Bacteria</taxon>
        <taxon>Bacillati</taxon>
        <taxon>Actinomycetota</taxon>
        <taxon>Actinomycetes</taxon>
        <taxon>Kitasatosporales</taxon>
        <taxon>Streptomycetaceae</taxon>
        <taxon>Streptomyces</taxon>
    </lineage>
</organism>
<evidence type="ECO:0000313" key="2">
    <source>
        <dbReference type="Proteomes" id="UP000033551"/>
    </source>
</evidence>
<name>A0A0F4JVU9_9ACTN</name>
<comment type="caution">
    <text evidence="1">The sequence shown here is derived from an EMBL/GenBank/DDBJ whole genome shotgun (WGS) entry which is preliminary data.</text>
</comment>
<dbReference type="Proteomes" id="UP000033551">
    <property type="component" value="Unassembled WGS sequence"/>
</dbReference>
<accession>A0A0F4JVU9</accession>
<gene>
    <name evidence="1" type="ORF">VR44_06525</name>
</gene>